<dbReference type="EMBL" id="MW355461">
    <property type="protein sequence ID" value="QQO87827.1"/>
    <property type="molecule type" value="Genomic_DNA"/>
</dbReference>
<evidence type="ECO:0000313" key="1">
    <source>
        <dbReference type="EMBL" id="QQO87827.1"/>
    </source>
</evidence>
<reference evidence="1 2" key="1">
    <citation type="submission" date="2020-12" db="EMBL/GenBank/DDBJ databases">
        <title>Isolation and characterisation of bacteriophages with activity against invasive non-typhoidal Salmonella causing bloodstream infection in Malawi.</title>
        <authorList>
            <person name="Rodwell E.V."/>
            <person name="Wenner N."/>
            <person name="Pulford C.V."/>
            <person name="Cai Y."/>
            <person name="Bowers-Barnard A."/>
            <person name="Beckett A."/>
            <person name="Rigby J."/>
            <person name="Picton D."/>
            <person name="Blower T.R."/>
            <person name="Feasey N.A."/>
            <person name="Hinton J.C.D."/>
            <person name="Perez-Sepulveda B."/>
        </authorList>
    </citation>
    <scope>NUCLEOTIDE SEQUENCE [LARGE SCALE GENOMIC DNA]</scope>
</reference>
<keyword evidence="2" id="KW-1185">Reference proteome</keyword>
<organism evidence="1 2">
    <name type="scientific">Salmonella phage vB_SenS_ER1</name>
    <dbReference type="NCBI Taxonomy" id="2801553"/>
    <lineage>
        <taxon>Viruses</taxon>
        <taxon>Duplodnaviria</taxon>
        <taxon>Heunggongvirae</taxon>
        <taxon>Uroviricota</taxon>
        <taxon>Caudoviricetes</taxon>
        <taxon>Sarkviridae</taxon>
        <taxon>Guernseyvirinae</taxon>
        <taxon>Jerseyvirus</taxon>
        <taxon>Jerseyvirus ER1</taxon>
    </lineage>
</organism>
<dbReference type="Proteomes" id="UP000595827">
    <property type="component" value="Segment"/>
</dbReference>
<accession>A0A7T8ITR0</accession>
<proteinExistence type="predicted"/>
<name>A0A7T8ITR0_9CAUD</name>
<sequence>MPQLDVKAVWCLHFNDGTYEYVDEDEFYDRP</sequence>
<protein>
    <submittedName>
        <fullName evidence="1">Uncharacterized protein</fullName>
    </submittedName>
</protein>
<evidence type="ECO:0000313" key="2">
    <source>
        <dbReference type="Proteomes" id="UP000595827"/>
    </source>
</evidence>
<gene>
    <name evidence="1" type="ORF">IKDKJJMA_00008</name>
</gene>